<evidence type="ECO:0000313" key="3">
    <source>
        <dbReference type="Proteomes" id="UP000236544"/>
    </source>
</evidence>
<sequence length="199" mass="21970">MQNPSLLGCCRFRFMPSMFSRRLYARSALRAPNSTPLSVDTLSGSRAVTLAALKHIAGNLSFRSPDRLSRIRLETSSSGGLPLLEGFPYRRSYPRRTDGPGSSKSGAVAQRSPGDARVSDAKKQRIQCRRFYALHWEEKKFSTARRAGTSTGASVGASVEAMHAKRTRKPKREELLIQHGAALGDGQKFWCLCTCYGML</sequence>
<organism evidence="2 3">
    <name type="scientific">Lachancea quebecensis</name>
    <dbReference type="NCBI Taxonomy" id="1654605"/>
    <lineage>
        <taxon>Eukaryota</taxon>
        <taxon>Fungi</taxon>
        <taxon>Dikarya</taxon>
        <taxon>Ascomycota</taxon>
        <taxon>Saccharomycotina</taxon>
        <taxon>Saccharomycetes</taxon>
        <taxon>Saccharomycetales</taxon>
        <taxon>Saccharomycetaceae</taxon>
        <taxon>Lachancea</taxon>
    </lineage>
</organism>
<dbReference type="EMBL" id="LN890560">
    <property type="protein sequence ID" value="CUS20281.1"/>
    <property type="molecule type" value="Genomic_DNA"/>
</dbReference>
<keyword evidence="3" id="KW-1185">Reference proteome</keyword>
<dbReference type="Proteomes" id="UP000236544">
    <property type="component" value="Unassembled WGS sequence"/>
</dbReference>
<feature type="region of interest" description="Disordered" evidence="1">
    <location>
        <begin position="145"/>
        <end position="167"/>
    </location>
</feature>
<protein>
    <submittedName>
        <fullName evidence="2">LAQU0S01e03070g1_1</fullName>
    </submittedName>
</protein>
<gene>
    <name evidence="2" type="ORF">LAQU0_S01e03070g</name>
</gene>
<evidence type="ECO:0000313" key="2">
    <source>
        <dbReference type="EMBL" id="CUS20281.1"/>
    </source>
</evidence>
<dbReference type="AlphaFoldDB" id="A0A0P1KKS2"/>
<reference evidence="3" key="1">
    <citation type="submission" date="2015-10" db="EMBL/GenBank/DDBJ databases">
        <authorList>
            <person name="Devillers H."/>
        </authorList>
    </citation>
    <scope>NUCLEOTIDE SEQUENCE [LARGE SCALE GENOMIC DNA]</scope>
</reference>
<feature type="region of interest" description="Disordered" evidence="1">
    <location>
        <begin position="85"/>
        <end position="122"/>
    </location>
</feature>
<name>A0A0P1KKS2_9SACH</name>
<accession>A0A0P1KKS2</accession>
<proteinExistence type="predicted"/>
<evidence type="ECO:0000256" key="1">
    <source>
        <dbReference type="SAM" id="MobiDB-lite"/>
    </source>
</evidence>